<evidence type="ECO:0000313" key="3">
    <source>
        <dbReference type="Proteomes" id="UP001469553"/>
    </source>
</evidence>
<evidence type="ECO:0008006" key="4">
    <source>
        <dbReference type="Google" id="ProtNLM"/>
    </source>
</evidence>
<reference evidence="2 3" key="1">
    <citation type="submission" date="2021-06" db="EMBL/GenBank/DDBJ databases">
        <authorList>
            <person name="Palmer J.M."/>
        </authorList>
    </citation>
    <scope>NUCLEOTIDE SEQUENCE [LARGE SCALE GENOMIC DNA]</scope>
    <source>
        <strain evidence="2 3">AS_MEX2019</strain>
        <tissue evidence="2">Muscle</tissue>
    </source>
</reference>
<keyword evidence="3" id="KW-1185">Reference proteome</keyword>
<dbReference type="EMBL" id="JAHRIP010089052">
    <property type="protein sequence ID" value="MEQ2316501.1"/>
    <property type="molecule type" value="Genomic_DNA"/>
</dbReference>
<feature type="signal peptide" evidence="1">
    <location>
        <begin position="1"/>
        <end position="20"/>
    </location>
</feature>
<comment type="caution">
    <text evidence="2">The sequence shown here is derived from an EMBL/GenBank/DDBJ whole genome shotgun (WGS) entry which is preliminary data.</text>
</comment>
<organism evidence="2 3">
    <name type="scientific">Ameca splendens</name>
    <dbReference type="NCBI Taxonomy" id="208324"/>
    <lineage>
        <taxon>Eukaryota</taxon>
        <taxon>Metazoa</taxon>
        <taxon>Chordata</taxon>
        <taxon>Craniata</taxon>
        <taxon>Vertebrata</taxon>
        <taxon>Euteleostomi</taxon>
        <taxon>Actinopterygii</taxon>
        <taxon>Neopterygii</taxon>
        <taxon>Teleostei</taxon>
        <taxon>Neoteleostei</taxon>
        <taxon>Acanthomorphata</taxon>
        <taxon>Ovalentaria</taxon>
        <taxon>Atherinomorphae</taxon>
        <taxon>Cyprinodontiformes</taxon>
        <taxon>Goodeidae</taxon>
        <taxon>Ameca</taxon>
    </lineage>
</organism>
<gene>
    <name evidence="2" type="ORF">AMECASPLE_033088</name>
</gene>
<evidence type="ECO:0000313" key="2">
    <source>
        <dbReference type="EMBL" id="MEQ2316501.1"/>
    </source>
</evidence>
<keyword evidence="1" id="KW-0732">Signal</keyword>
<sequence length="104" mass="11992">MFAFCLCFYFLFICFSSFHTDYFNVTMSHSNVNSGTAHYTDAWRQGFSRYSSSYQWVSGNTTGSVLRRARNWKSGAALPKKSQWKRDNRPCGCLSKNPFTVMPV</sequence>
<feature type="chain" id="PRO_5047536473" description="Secreted protein" evidence="1">
    <location>
        <begin position="21"/>
        <end position="104"/>
    </location>
</feature>
<proteinExistence type="predicted"/>
<dbReference type="Proteomes" id="UP001469553">
    <property type="component" value="Unassembled WGS sequence"/>
</dbReference>
<name>A0ABV1AFS5_9TELE</name>
<protein>
    <recommendedName>
        <fullName evidence="4">Secreted protein</fullName>
    </recommendedName>
</protein>
<evidence type="ECO:0000256" key="1">
    <source>
        <dbReference type="SAM" id="SignalP"/>
    </source>
</evidence>
<accession>A0ABV1AFS5</accession>